<dbReference type="InterPro" id="IPR007210">
    <property type="entry name" value="ABC_Gly_betaine_transp_sub-bd"/>
</dbReference>
<dbReference type="InterPro" id="IPR006311">
    <property type="entry name" value="TAT_signal"/>
</dbReference>
<dbReference type="SUPFAM" id="SSF53850">
    <property type="entry name" value="Periplasmic binding protein-like II"/>
    <property type="match status" value="1"/>
</dbReference>
<reference evidence="3 4" key="1">
    <citation type="submission" date="2019-02" db="EMBL/GenBank/DDBJ databases">
        <title>Sequencing the genomes of 1000 actinobacteria strains.</title>
        <authorList>
            <person name="Klenk H.-P."/>
        </authorList>
    </citation>
    <scope>NUCLEOTIDE SEQUENCE [LARGE SCALE GENOMIC DNA]</scope>
    <source>
        <strain evidence="3 4">DSM 45779</strain>
    </source>
</reference>
<feature type="domain" description="ABC-type glycine betaine transport system substrate-binding" evidence="2">
    <location>
        <begin position="82"/>
        <end position="347"/>
    </location>
</feature>
<feature type="signal peptide" evidence="1">
    <location>
        <begin position="1"/>
        <end position="30"/>
    </location>
</feature>
<dbReference type="Proteomes" id="UP000291591">
    <property type="component" value="Unassembled WGS sequence"/>
</dbReference>
<proteinExistence type="predicted"/>
<accession>A0A4V2FQN7</accession>
<sequence length="352" mass="36178">MGKSSSTRTVRSWTRRGALGGFLAATLLAAACGGGGGGEAAAPSSGGGAPAAEGIPADAVSITATPQNSPLPQGTPGQGKPAIVIGSKNFAEQTVLGELYTQALKAKGYNATLKASIGGSELIDKSLESNQIQMFPEYLGETVTSVAKLPAPTSASDTYNKAKAWLEANRGSTVLLQTAFEDTDGIVVSTQYAQEKGLETISDLSKVGPGGQGVTVSGPPEFQNRETGLVGMKKTYNLPNVGYLPAPAGSQYTAVDQGAAQAANAFTTDYQLTTGKYKLLTDPEAVFGYQYVAPIVKQDVVAAQGPEFTATLNWVSGLLSNEAIQALNQQVQGNNQPAGQVAQQFLAANGLK</sequence>
<name>A0A4V2FQN7_PSEST</name>
<dbReference type="Pfam" id="PF04069">
    <property type="entry name" value="OpuAC"/>
    <property type="match status" value="1"/>
</dbReference>
<organism evidence="3 4">
    <name type="scientific">Pseudonocardia sediminis</name>
    <dbReference type="NCBI Taxonomy" id="1397368"/>
    <lineage>
        <taxon>Bacteria</taxon>
        <taxon>Bacillati</taxon>
        <taxon>Actinomycetota</taxon>
        <taxon>Actinomycetes</taxon>
        <taxon>Pseudonocardiales</taxon>
        <taxon>Pseudonocardiaceae</taxon>
        <taxon>Pseudonocardia</taxon>
    </lineage>
</organism>
<dbReference type="GO" id="GO:0022857">
    <property type="term" value="F:transmembrane transporter activity"/>
    <property type="evidence" value="ECO:0007669"/>
    <property type="project" value="InterPro"/>
</dbReference>
<dbReference type="EMBL" id="SHKL01000001">
    <property type="protein sequence ID" value="RZT85290.1"/>
    <property type="molecule type" value="Genomic_DNA"/>
</dbReference>
<dbReference type="PROSITE" id="PS51318">
    <property type="entry name" value="TAT"/>
    <property type="match status" value="1"/>
</dbReference>
<keyword evidence="4" id="KW-1185">Reference proteome</keyword>
<comment type="caution">
    <text evidence="3">The sequence shown here is derived from an EMBL/GenBank/DDBJ whole genome shotgun (WGS) entry which is preliminary data.</text>
</comment>
<dbReference type="AlphaFoldDB" id="A0A4V2FQN7"/>
<evidence type="ECO:0000313" key="4">
    <source>
        <dbReference type="Proteomes" id="UP000291591"/>
    </source>
</evidence>
<gene>
    <name evidence="3" type="ORF">EV383_2154</name>
</gene>
<evidence type="ECO:0000256" key="1">
    <source>
        <dbReference type="SAM" id="SignalP"/>
    </source>
</evidence>
<dbReference type="GO" id="GO:0043190">
    <property type="term" value="C:ATP-binding cassette (ABC) transporter complex"/>
    <property type="evidence" value="ECO:0007669"/>
    <property type="project" value="InterPro"/>
</dbReference>
<dbReference type="Gene3D" id="3.40.190.10">
    <property type="entry name" value="Periplasmic binding protein-like II"/>
    <property type="match status" value="1"/>
</dbReference>
<protein>
    <submittedName>
        <fullName evidence="3">Osmoprotectant transport system substrate-binding protein</fullName>
    </submittedName>
</protein>
<dbReference type="Gene3D" id="3.40.190.120">
    <property type="entry name" value="Osmoprotection protein (prox), domain 2"/>
    <property type="match status" value="1"/>
</dbReference>
<feature type="chain" id="PRO_5039502547" evidence="1">
    <location>
        <begin position="31"/>
        <end position="352"/>
    </location>
</feature>
<dbReference type="PROSITE" id="PS51257">
    <property type="entry name" value="PROKAR_LIPOPROTEIN"/>
    <property type="match status" value="1"/>
</dbReference>
<evidence type="ECO:0000259" key="2">
    <source>
        <dbReference type="Pfam" id="PF04069"/>
    </source>
</evidence>
<evidence type="ECO:0000313" key="3">
    <source>
        <dbReference type="EMBL" id="RZT85290.1"/>
    </source>
</evidence>
<dbReference type="OrthoDB" id="9781705at2"/>
<keyword evidence="1" id="KW-0732">Signal</keyword>